<accession>A0A2N3VD55</accession>
<dbReference type="InterPro" id="IPR011990">
    <property type="entry name" value="TPR-like_helical_dom_sf"/>
</dbReference>
<dbReference type="CDD" id="cd00093">
    <property type="entry name" value="HTH_XRE"/>
    <property type="match status" value="1"/>
</dbReference>
<dbReference type="Gene3D" id="1.25.40.10">
    <property type="entry name" value="Tetratricopeptide repeat domain"/>
    <property type="match status" value="1"/>
</dbReference>
<dbReference type="Gene3D" id="1.10.260.40">
    <property type="entry name" value="lambda repressor-like DNA-binding domains"/>
    <property type="match status" value="1"/>
</dbReference>
<dbReference type="GO" id="GO:0003677">
    <property type="term" value="F:DNA binding"/>
    <property type="evidence" value="ECO:0007669"/>
    <property type="project" value="InterPro"/>
</dbReference>
<dbReference type="InterPro" id="IPR001387">
    <property type="entry name" value="Cro/C1-type_HTH"/>
</dbReference>
<dbReference type="InterPro" id="IPR010982">
    <property type="entry name" value="Lambda_DNA-bd_dom_sf"/>
</dbReference>
<dbReference type="AlphaFoldDB" id="A0A2N3VD55"/>
<gene>
    <name evidence="2" type="ORF">ATK86_3944</name>
</gene>
<dbReference type="OrthoDB" id="5184419at2"/>
<organism evidence="2 3">
    <name type="scientific">Nocardia fluminea</name>
    <dbReference type="NCBI Taxonomy" id="134984"/>
    <lineage>
        <taxon>Bacteria</taxon>
        <taxon>Bacillati</taxon>
        <taxon>Actinomycetota</taxon>
        <taxon>Actinomycetes</taxon>
        <taxon>Mycobacteriales</taxon>
        <taxon>Nocardiaceae</taxon>
        <taxon>Nocardia</taxon>
    </lineage>
</organism>
<dbReference type="SUPFAM" id="SSF47413">
    <property type="entry name" value="lambda repressor-like DNA-binding domains"/>
    <property type="match status" value="1"/>
</dbReference>
<evidence type="ECO:0000313" key="3">
    <source>
        <dbReference type="Proteomes" id="UP000233766"/>
    </source>
</evidence>
<name>A0A2N3VD55_9NOCA</name>
<proteinExistence type="predicted"/>
<dbReference type="Proteomes" id="UP000233766">
    <property type="component" value="Unassembled WGS sequence"/>
</dbReference>
<sequence length="468" mass="51304">MASSPGFRGCVRCRRPAVGTDARSLCVDCAHASYASRLPAAQWWTGELRDALRSRDIGSILAAYRHHPAHGHRPLPQSELARWLGISQPRLCRLENHRAQLDDTVLATIAHILGIPEELLWFDLQSKTPPAQGIAPVRLPSGQTVPASNAATEDPLAETHLATLTHYANLDMLAGPHDLLDVVESQFATIDSAMRTSRGRRHEKLLYTSARFAEFLGWLHQDAGNLNTAMRWSNEAQNRAEQSGDVQLRAYVLMRKSNIAADSDNTTLAVDLVDEALTRTVGLTVRQRSVLLRQKGHAYAQRTAITGDRRDRRTCVDALAEAATLASDDNTDPNDLAQYCSSGYIAMEAAHCWVQLGRPEKALATLESGLADWTPGNHRDLGMGFARLATAYAGVSQPDQALDVARHALTIHSDTGSHRTIQQLKQVGVALAARGHRSHILDFAAMLRAHMATAQVASVTHDEEFEWS</sequence>
<protein>
    <submittedName>
        <fullName evidence="2">Helix-turn-helix protein</fullName>
    </submittedName>
</protein>
<evidence type="ECO:0000259" key="1">
    <source>
        <dbReference type="PROSITE" id="PS50943"/>
    </source>
</evidence>
<comment type="caution">
    <text evidence="2">The sequence shown here is derived from an EMBL/GenBank/DDBJ whole genome shotgun (WGS) entry which is preliminary data.</text>
</comment>
<dbReference type="PROSITE" id="PS50943">
    <property type="entry name" value="HTH_CROC1"/>
    <property type="match status" value="1"/>
</dbReference>
<reference evidence="2 3" key="1">
    <citation type="submission" date="2017-12" db="EMBL/GenBank/DDBJ databases">
        <title>Sequencing the genomes of 1000 Actinobacteria strains.</title>
        <authorList>
            <person name="Klenk H.-P."/>
        </authorList>
    </citation>
    <scope>NUCLEOTIDE SEQUENCE [LARGE SCALE GENOMIC DNA]</scope>
    <source>
        <strain evidence="2 3">DSM 44489</strain>
    </source>
</reference>
<dbReference type="EMBL" id="PJMW01000002">
    <property type="protein sequence ID" value="PKV79548.1"/>
    <property type="molecule type" value="Genomic_DNA"/>
</dbReference>
<dbReference type="SUPFAM" id="SSF48452">
    <property type="entry name" value="TPR-like"/>
    <property type="match status" value="1"/>
</dbReference>
<keyword evidence="3" id="KW-1185">Reference proteome</keyword>
<evidence type="ECO:0000313" key="2">
    <source>
        <dbReference type="EMBL" id="PKV79548.1"/>
    </source>
</evidence>
<feature type="domain" description="HTH cro/C1-type" evidence="1">
    <location>
        <begin position="75"/>
        <end position="120"/>
    </location>
</feature>